<dbReference type="AlphaFoldDB" id="A0A1I0P1Y2"/>
<feature type="transmembrane region" description="Helical" evidence="1">
    <location>
        <begin position="6"/>
        <end position="25"/>
    </location>
</feature>
<dbReference type="Proteomes" id="UP000182125">
    <property type="component" value="Unassembled WGS sequence"/>
</dbReference>
<keyword evidence="1" id="KW-0812">Transmembrane</keyword>
<reference evidence="3" key="1">
    <citation type="submission" date="2016-10" db="EMBL/GenBank/DDBJ databases">
        <authorList>
            <person name="Varghese N."/>
            <person name="Submissions S."/>
        </authorList>
    </citation>
    <scope>NUCLEOTIDE SEQUENCE [LARGE SCALE GENOMIC DNA]</scope>
    <source>
        <strain evidence="3">OGL-20</strain>
    </source>
</reference>
<evidence type="ECO:0000313" key="2">
    <source>
        <dbReference type="EMBL" id="SEW07993.1"/>
    </source>
</evidence>
<name>A0A1I0P1Y2_9EURY</name>
<sequence length="37" mass="4478">MGIVDSIFFVFPLVALIISFYWRTLKKLKNLEERWCT</sequence>
<evidence type="ECO:0000313" key="3">
    <source>
        <dbReference type="Proteomes" id="UP000182125"/>
    </source>
</evidence>
<dbReference type="EMBL" id="FOIW01000002">
    <property type="protein sequence ID" value="SEW07993.1"/>
    <property type="molecule type" value="Genomic_DNA"/>
</dbReference>
<organism evidence="2 3">
    <name type="scientific">Thermococcus thioreducens</name>
    <dbReference type="NCBI Taxonomy" id="277988"/>
    <lineage>
        <taxon>Archaea</taxon>
        <taxon>Methanobacteriati</taxon>
        <taxon>Methanobacteriota</taxon>
        <taxon>Thermococci</taxon>
        <taxon>Thermococcales</taxon>
        <taxon>Thermococcaceae</taxon>
        <taxon>Thermococcus</taxon>
    </lineage>
</organism>
<evidence type="ECO:0000256" key="1">
    <source>
        <dbReference type="SAM" id="Phobius"/>
    </source>
</evidence>
<keyword evidence="1" id="KW-0472">Membrane</keyword>
<keyword evidence="1" id="KW-1133">Transmembrane helix</keyword>
<gene>
    <name evidence="2" type="ORF">SAMN05216170_1440</name>
</gene>
<protein>
    <submittedName>
        <fullName evidence="2">Uncharacterized protein</fullName>
    </submittedName>
</protein>
<proteinExistence type="predicted"/>
<accession>A0A1I0P1Y2</accession>